<dbReference type="InterPro" id="IPR050109">
    <property type="entry name" value="HTH-type_TetR-like_transc_reg"/>
</dbReference>
<evidence type="ECO:0000256" key="2">
    <source>
        <dbReference type="ARBA" id="ARBA00023125"/>
    </source>
</evidence>
<organism evidence="6 7">
    <name type="scientific">Actinomadura parmotrematis</name>
    <dbReference type="NCBI Taxonomy" id="2864039"/>
    <lineage>
        <taxon>Bacteria</taxon>
        <taxon>Bacillati</taxon>
        <taxon>Actinomycetota</taxon>
        <taxon>Actinomycetes</taxon>
        <taxon>Streptosporangiales</taxon>
        <taxon>Thermomonosporaceae</taxon>
        <taxon>Actinomadura</taxon>
    </lineage>
</organism>
<keyword evidence="2 4" id="KW-0238">DNA-binding</keyword>
<dbReference type="SUPFAM" id="SSF48498">
    <property type="entry name" value="Tetracyclin repressor-like, C-terminal domain"/>
    <property type="match status" value="1"/>
</dbReference>
<keyword evidence="1" id="KW-0805">Transcription regulation</keyword>
<dbReference type="InterPro" id="IPR036271">
    <property type="entry name" value="Tet_transcr_reg_TetR-rel_C_sf"/>
</dbReference>
<evidence type="ECO:0000313" key="6">
    <source>
        <dbReference type="EMBL" id="MBW8487701.1"/>
    </source>
</evidence>
<evidence type="ECO:0000256" key="3">
    <source>
        <dbReference type="ARBA" id="ARBA00023163"/>
    </source>
</evidence>
<protein>
    <submittedName>
        <fullName evidence="6">TetR/AcrR family transcriptional regulator</fullName>
    </submittedName>
</protein>
<sequence length="235" mass="25328">MPPRDRVPVERRRRRPTRAGTVLTAELIVDTALELIDAPGGALTVRRLGAELGADPSAIYRYFRDTDALLLAVADRLIGDMLTGLPDAAGWREGLRAFAFRVRDSMLLHPRLAVLRAARVTGGRNELRAVEAGVGLLLEAGFAPASAVRHYLDFVDTVLALAAVDAAVRDLGPKQRAADAELWERAYAAPDAGEYPVLHAVREHLPAMAEPVFADTVDLLLTGLEARLAAERASG</sequence>
<evidence type="ECO:0000256" key="4">
    <source>
        <dbReference type="PROSITE-ProRule" id="PRU00335"/>
    </source>
</evidence>
<proteinExistence type="predicted"/>
<comment type="caution">
    <text evidence="6">The sequence shown here is derived from an EMBL/GenBank/DDBJ whole genome shotgun (WGS) entry which is preliminary data.</text>
</comment>
<evidence type="ECO:0000313" key="7">
    <source>
        <dbReference type="Proteomes" id="UP000774570"/>
    </source>
</evidence>
<dbReference type="PROSITE" id="PS50977">
    <property type="entry name" value="HTH_TETR_2"/>
    <property type="match status" value="1"/>
</dbReference>
<dbReference type="EMBL" id="JAIBOA010000040">
    <property type="protein sequence ID" value="MBW8487701.1"/>
    <property type="molecule type" value="Genomic_DNA"/>
</dbReference>
<dbReference type="SUPFAM" id="SSF46689">
    <property type="entry name" value="Homeodomain-like"/>
    <property type="match status" value="1"/>
</dbReference>
<keyword evidence="3" id="KW-0804">Transcription</keyword>
<dbReference type="Pfam" id="PF02909">
    <property type="entry name" value="TetR_C_1"/>
    <property type="match status" value="1"/>
</dbReference>
<evidence type="ECO:0000256" key="1">
    <source>
        <dbReference type="ARBA" id="ARBA00023015"/>
    </source>
</evidence>
<feature type="DNA-binding region" description="H-T-H motif" evidence="4">
    <location>
        <begin position="44"/>
        <end position="63"/>
    </location>
</feature>
<dbReference type="Proteomes" id="UP000774570">
    <property type="component" value="Unassembled WGS sequence"/>
</dbReference>
<feature type="domain" description="HTH tetR-type" evidence="5">
    <location>
        <begin position="22"/>
        <end position="81"/>
    </location>
</feature>
<dbReference type="Gene3D" id="1.10.10.60">
    <property type="entry name" value="Homeodomain-like"/>
    <property type="match status" value="1"/>
</dbReference>
<dbReference type="RefSeq" id="WP_220170937.1">
    <property type="nucleotide sequence ID" value="NZ_JAIBOA010000040.1"/>
</dbReference>
<evidence type="ECO:0000259" key="5">
    <source>
        <dbReference type="PROSITE" id="PS50977"/>
    </source>
</evidence>
<dbReference type="InterPro" id="IPR009057">
    <property type="entry name" value="Homeodomain-like_sf"/>
</dbReference>
<dbReference type="Gene3D" id="1.10.357.10">
    <property type="entry name" value="Tetracycline Repressor, domain 2"/>
    <property type="match status" value="1"/>
</dbReference>
<dbReference type="PANTHER" id="PTHR30055">
    <property type="entry name" value="HTH-TYPE TRANSCRIPTIONAL REGULATOR RUTR"/>
    <property type="match status" value="1"/>
</dbReference>
<reference evidence="6 7" key="1">
    <citation type="submission" date="2021-07" db="EMBL/GenBank/DDBJ databases">
        <title>Actinomadura sp. PM05-2 isolated from lichen.</title>
        <authorList>
            <person name="Somphong A."/>
            <person name="Phongsopitanun W."/>
            <person name="Tanasupawat S."/>
            <person name="Peongsungnone V."/>
        </authorList>
    </citation>
    <scope>NUCLEOTIDE SEQUENCE [LARGE SCALE GENOMIC DNA]</scope>
    <source>
        <strain evidence="6 7">PM05-2</strain>
    </source>
</reference>
<dbReference type="InterPro" id="IPR001647">
    <property type="entry name" value="HTH_TetR"/>
</dbReference>
<dbReference type="Pfam" id="PF00440">
    <property type="entry name" value="TetR_N"/>
    <property type="match status" value="1"/>
</dbReference>
<name>A0ABS7G4N1_9ACTN</name>
<accession>A0ABS7G4N1</accession>
<dbReference type="InterPro" id="IPR004111">
    <property type="entry name" value="Repressor_TetR_C"/>
</dbReference>
<keyword evidence="7" id="KW-1185">Reference proteome</keyword>
<dbReference type="PANTHER" id="PTHR30055:SF151">
    <property type="entry name" value="TRANSCRIPTIONAL REGULATORY PROTEIN"/>
    <property type="match status" value="1"/>
</dbReference>
<gene>
    <name evidence="6" type="ORF">K1Y72_35480</name>
</gene>